<proteinExistence type="inferred from homology"/>
<dbReference type="InterPro" id="IPR031641">
    <property type="entry name" value="PapA_C"/>
</dbReference>
<evidence type="ECO:0000259" key="12">
    <source>
        <dbReference type="Pfam" id="PF16911"/>
    </source>
</evidence>
<dbReference type="EMBL" id="JAAGNC010000075">
    <property type="protein sequence ID" value="NEC56673.1"/>
    <property type="molecule type" value="Genomic_DNA"/>
</dbReference>
<comment type="catalytic activity">
    <reaction evidence="2">
        <text>2 a mycocerosyl-[mycocerosic acid synthase] + a phenolphthiocerol = a dimycocerosyl phenolphthiocerol + 2 holo-[mycocerosic acid synthase].</text>
        <dbReference type="EC" id="2.3.1.282"/>
    </reaction>
</comment>
<comment type="similarity">
    <text evidence="4">Belongs to the acyltransferase PapA5 family.</text>
</comment>
<evidence type="ECO:0000256" key="10">
    <source>
        <dbReference type="ARBA" id="ARBA00032317"/>
    </source>
</evidence>
<evidence type="ECO:0000256" key="2">
    <source>
        <dbReference type="ARBA" id="ARBA00000625"/>
    </source>
</evidence>
<evidence type="ECO:0000313" key="13">
    <source>
        <dbReference type="EMBL" id="NEC56673.1"/>
    </source>
</evidence>
<dbReference type="InterPro" id="IPR023213">
    <property type="entry name" value="CAT-like_dom_sf"/>
</dbReference>
<reference evidence="13 14" key="1">
    <citation type="submission" date="2020-01" db="EMBL/GenBank/DDBJ databases">
        <title>Insect and environment-associated Actinomycetes.</title>
        <authorList>
            <person name="Currrie C."/>
            <person name="Chevrette M."/>
            <person name="Carlson C."/>
            <person name="Stubbendieck R."/>
            <person name="Wendt-Pienkowski E."/>
        </authorList>
    </citation>
    <scope>NUCLEOTIDE SEQUENCE [LARGE SCALE GENOMIC DNA]</scope>
    <source>
        <strain evidence="13 14">SID8386</strain>
    </source>
</reference>
<accession>A0ABX0BSL3</accession>
<comment type="caution">
    <text evidence="13">The sequence shown here is derived from an EMBL/GenBank/DDBJ whole genome shotgun (WGS) entry which is preliminary data.</text>
</comment>
<keyword evidence="8" id="KW-0012">Acyltransferase</keyword>
<keyword evidence="7" id="KW-0808">Transferase</keyword>
<dbReference type="Proteomes" id="UP000470404">
    <property type="component" value="Unassembled WGS sequence"/>
</dbReference>
<dbReference type="SUPFAM" id="SSF52777">
    <property type="entry name" value="CoA-dependent acyltransferases"/>
    <property type="match status" value="2"/>
</dbReference>
<evidence type="ECO:0000256" key="3">
    <source>
        <dbReference type="ARBA" id="ARBA00001907"/>
    </source>
</evidence>
<comment type="catalytic activity">
    <reaction evidence="1">
        <text>2 a mycocerosyl-[mycocerosic acid synthase] + a phthiocerol = a dimycocerosyl phthiocerol + 2 holo-[mycocerosic acid synthase].</text>
        <dbReference type="EC" id="2.3.1.282"/>
    </reaction>
</comment>
<comment type="catalytic activity">
    <reaction evidence="3">
        <text>2 a mycocerosyl-[mycocerosic acid synthase] + a phthiodiolone = a dimycocerosyl phthiodiolone + 2 holo-[mycocerosic acid synthase].</text>
        <dbReference type="EC" id="2.3.1.282"/>
    </reaction>
</comment>
<organism evidence="13 14">
    <name type="scientific">Amycolatopsis rubida</name>
    <dbReference type="NCBI Taxonomy" id="112413"/>
    <lineage>
        <taxon>Bacteria</taxon>
        <taxon>Bacillati</taxon>
        <taxon>Actinomycetota</taxon>
        <taxon>Actinomycetes</taxon>
        <taxon>Pseudonocardiales</taxon>
        <taxon>Pseudonocardiaceae</taxon>
        <taxon>Amycolatopsis</taxon>
    </lineage>
</organism>
<keyword evidence="14" id="KW-1185">Reference proteome</keyword>
<dbReference type="Gene3D" id="3.30.559.30">
    <property type="entry name" value="Nonribosomal peptide synthetase, condensation domain"/>
    <property type="match status" value="1"/>
</dbReference>
<evidence type="ECO:0000256" key="7">
    <source>
        <dbReference type="ARBA" id="ARBA00022679"/>
    </source>
</evidence>
<evidence type="ECO:0000256" key="9">
    <source>
        <dbReference type="ARBA" id="ARBA00030465"/>
    </source>
</evidence>
<evidence type="ECO:0000313" key="14">
    <source>
        <dbReference type="Proteomes" id="UP000470404"/>
    </source>
</evidence>
<dbReference type="EC" id="2.3.1.282" evidence="5"/>
<evidence type="ECO:0000256" key="5">
    <source>
        <dbReference type="ARBA" id="ARBA00012866"/>
    </source>
</evidence>
<feature type="domain" description="Phthiocerol/phthiodiolone dimycocerosyl transferase C-terminal" evidence="12">
    <location>
        <begin position="187"/>
        <end position="360"/>
    </location>
</feature>
<evidence type="ECO:0000256" key="1">
    <source>
        <dbReference type="ARBA" id="ARBA00000026"/>
    </source>
</evidence>
<dbReference type="Gene3D" id="3.30.559.10">
    <property type="entry name" value="Chloramphenicol acetyltransferase-like domain"/>
    <property type="match status" value="1"/>
</dbReference>
<protein>
    <recommendedName>
        <fullName evidence="6">Phthiocerol/phthiodiolone dimycocerosyl transferase</fullName>
        <ecNumber evidence="5">2.3.1.282</ecNumber>
    </recommendedName>
    <alternativeName>
        <fullName evidence="11">Acyltransferase PapA5</fullName>
    </alternativeName>
    <alternativeName>
        <fullName evidence="9">Phthiocerol/phthiodiolone O-acyltransferase</fullName>
    </alternativeName>
    <alternativeName>
        <fullName evidence="10">Polyketide synthase-associated protein A5</fullName>
    </alternativeName>
</protein>
<dbReference type="Pfam" id="PF16911">
    <property type="entry name" value="PapA_C"/>
    <property type="match status" value="1"/>
</dbReference>
<dbReference type="RefSeq" id="WP_067594642.1">
    <property type="nucleotide sequence ID" value="NZ_JAAGNC010000075.1"/>
</dbReference>
<evidence type="ECO:0000256" key="11">
    <source>
        <dbReference type="ARBA" id="ARBA00033407"/>
    </source>
</evidence>
<evidence type="ECO:0000256" key="4">
    <source>
        <dbReference type="ARBA" id="ARBA00006558"/>
    </source>
</evidence>
<gene>
    <name evidence="13" type="ORF">G3I59_14025</name>
</gene>
<evidence type="ECO:0000256" key="6">
    <source>
        <dbReference type="ARBA" id="ARBA00013449"/>
    </source>
</evidence>
<name>A0ABX0BSL3_9PSEU</name>
<evidence type="ECO:0000256" key="8">
    <source>
        <dbReference type="ARBA" id="ARBA00023315"/>
    </source>
</evidence>
<sequence length="399" mass="44109">MTLRRYLDHIEVRSVNNCPSYVAECEGVIDPELLSRAFDLLCARNPVLLGRIRADGAGHLLSAEQGRRLELVVRQGGKPELLEEIHRPWDSADQVARPVLVRGARSSFVAIRLDHAIADGSFRMGLFTDLWRLYGALAAGRRPDVEPRAVLPRSPVAVLAERLADLDFPAPAGRSVPPVFRYRLLEKRLRLTVAETQRLVTAAKALGTSVHALICGAVMVAHRDLWTGSSEIPMMCWAPVNLRTRATPPIGDTETTNLTLIHEAVVKMARQADPVVVGREIKAHLADAIENGELPTGPPTWVESALEEHYSTVLISNYGVMPPFSPPPGARIVDFETLSHPMIGRYPSYPVYTYGGELTILARYQREFYREDLAAELLGRISDTLRELGRTAVPARVGE</sequence>